<feature type="compositionally biased region" description="Acidic residues" evidence="1">
    <location>
        <begin position="102"/>
        <end position="122"/>
    </location>
</feature>
<gene>
    <name evidence="3" type="ORF">OXX778_LOCUS4958</name>
</gene>
<dbReference type="PROSITE" id="PS51457">
    <property type="entry name" value="BEN"/>
    <property type="match status" value="1"/>
</dbReference>
<evidence type="ECO:0000256" key="1">
    <source>
        <dbReference type="SAM" id="MobiDB-lite"/>
    </source>
</evidence>
<evidence type="ECO:0000313" key="4">
    <source>
        <dbReference type="Proteomes" id="UP000663879"/>
    </source>
</evidence>
<dbReference type="AlphaFoldDB" id="A0A813QP11"/>
<keyword evidence="4" id="KW-1185">Reference proteome</keyword>
<dbReference type="EMBL" id="CAJNOC010000517">
    <property type="protein sequence ID" value="CAF0771150.1"/>
    <property type="molecule type" value="Genomic_DNA"/>
</dbReference>
<organism evidence="3 4">
    <name type="scientific">Brachionus calyciflorus</name>
    <dbReference type="NCBI Taxonomy" id="104777"/>
    <lineage>
        <taxon>Eukaryota</taxon>
        <taxon>Metazoa</taxon>
        <taxon>Spiralia</taxon>
        <taxon>Gnathifera</taxon>
        <taxon>Rotifera</taxon>
        <taxon>Eurotatoria</taxon>
        <taxon>Monogononta</taxon>
        <taxon>Pseudotrocha</taxon>
        <taxon>Ploima</taxon>
        <taxon>Brachionidae</taxon>
        <taxon>Brachionus</taxon>
    </lineage>
</organism>
<evidence type="ECO:0000259" key="2">
    <source>
        <dbReference type="PROSITE" id="PS51457"/>
    </source>
</evidence>
<name>A0A813QP11_9BILA</name>
<reference evidence="3" key="1">
    <citation type="submission" date="2021-02" db="EMBL/GenBank/DDBJ databases">
        <authorList>
            <person name="Nowell W R."/>
        </authorList>
    </citation>
    <scope>NUCLEOTIDE SEQUENCE</scope>
    <source>
        <strain evidence="3">Ploen Becks lab</strain>
    </source>
</reference>
<accession>A0A813QP11</accession>
<protein>
    <recommendedName>
        <fullName evidence="2">BEN domain-containing protein</fullName>
    </recommendedName>
</protein>
<dbReference type="GO" id="GO:0003677">
    <property type="term" value="F:DNA binding"/>
    <property type="evidence" value="ECO:0007669"/>
    <property type="project" value="InterPro"/>
</dbReference>
<feature type="domain" description="BEN" evidence="2">
    <location>
        <begin position="120"/>
        <end position="222"/>
    </location>
</feature>
<sequence>MCSGSNGVESLVRPSVVSGPGVNKSNSKLTGLAYTNFGAANSINEDEVFEKYFDTFKDRYVHKLQEINSSVVQSNNICLESAYQFKDSSIQIKDSFKHEESFDTSDSSESDESDQSDSSDDEVLSLSYSEIPSIYLKSKSIPNFATNLMLRLFKKSELSNQFNVNGKTIGNDKIKPLDSKRIDNIRSIVFDKMDGDKESKKKTMENFIDAMNKKISQMNQNIKTLLLLEC</sequence>
<dbReference type="Proteomes" id="UP000663879">
    <property type="component" value="Unassembled WGS sequence"/>
</dbReference>
<evidence type="ECO:0000313" key="3">
    <source>
        <dbReference type="EMBL" id="CAF0771150.1"/>
    </source>
</evidence>
<dbReference type="InterPro" id="IPR018379">
    <property type="entry name" value="BEN_domain"/>
</dbReference>
<proteinExistence type="predicted"/>
<feature type="region of interest" description="Disordered" evidence="1">
    <location>
        <begin position="101"/>
        <end position="122"/>
    </location>
</feature>
<comment type="caution">
    <text evidence="3">The sequence shown here is derived from an EMBL/GenBank/DDBJ whole genome shotgun (WGS) entry which is preliminary data.</text>
</comment>